<evidence type="ECO:0000313" key="3">
    <source>
        <dbReference type="Proteomes" id="UP000315647"/>
    </source>
</evidence>
<feature type="compositionally biased region" description="Polar residues" evidence="1">
    <location>
        <begin position="340"/>
        <end position="359"/>
    </location>
</feature>
<evidence type="ECO:0000256" key="1">
    <source>
        <dbReference type="SAM" id="MobiDB-lite"/>
    </source>
</evidence>
<dbReference type="RefSeq" id="WP_145452413.1">
    <property type="nucleotide sequence ID" value="NZ_CP037421.1"/>
</dbReference>
<dbReference type="EMBL" id="CP037421">
    <property type="protein sequence ID" value="QDT30473.1"/>
    <property type="molecule type" value="Genomic_DNA"/>
</dbReference>
<reference evidence="2 3" key="1">
    <citation type="submission" date="2019-03" db="EMBL/GenBank/DDBJ databases">
        <title>Deep-cultivation of Planctomycetes and their phenomic and genomic characterization uncovers novel biology.</title>
        <authorList>
            <person name="Wiegand S."/>
            <person name="Jogler M."/>
            <person name="Boedeker C."/>
            <person name="Pinto D."/>
            <person name="Vollmers J."/>
            <person name="Rivas-Marin E."/>
            <person name="Kohn T."/>
            <person name="Peeters S.H."/>
            <person name="Heuer A."/>
            <person name="Rast P."/>
            <person name="Oberbeckmann S."/>
            <person name="Bunk B."/>
            <person name="Jeske O."/>
            <person name="Meyerdierks A."/>
            <person name="Storesund J.E."/>
            <person name="Kallscheuer N."/>
            <person name="Luecker S."/>
            <person name="Lage O.M."/>
            <person name="Pohl T."/>
            <person name="Merkel B.J."/>
            <person name="Hornburger P."/>
            <person name="Mueller R.-W."/>
            <person name="Bruemmer F."/>
            <person name="Labrenz M."/>
            <person name="Spormann A.M."/>
            <person name="Op den Camp H."/>
            <person name="Overmann J."/>
            <person name="Amann R."/>
            <person name="Jetten M.S.M."/>
            <person name="Mascher T."/>
            <person name="Medema M.H."/>
            <person name="Devos D.P."/>
            <person name="Kaster A.-K."/>
            <person name="Ovreas L."/>
            <person name="Rohde M."/>
            <person name="Galperin M.Y."/>
            <person name="Jogler C."/>
        </authorList>
    </citation>
    <scope>NUCLEOTIDE SEQUENCE [LARGE SCALE GENOMIC DNA]</scope>
    <source>
        <strain evidence="2 3">Enr10</strain>
    </source>
</reference>
<name>A0A517QFR6_9PLAN</name>
<accession>A0A517QFR6</accession>
<dbReference type="AlphaFoldDB" id="A0A517QFR6"/>
<keyword evidence="3" id="KW-1185">Reference proteome</keyword>
<proteinExistence type="predicted"/>
<feature type="compositionally biased region" description="Polar residues" evidence="1">
    <location>
        <begin position="171"/>
        <end position="186"/>
    </location>
</feature>
<feature type="region of interest" description="Disordered" evidence="1">
    <location>
        <begin position="171"/>
        <end position="206"/>
    </location>
</feature>
<evidence type="ECO:0008006" key="4">
    <source>
        <dbReference type="Google" id="ProtNLM"/>
    </source>
</evidence>
<protein>
    <recommendedName>
        <fullName evidence="4">Caudovirus prohead protease</fullName>
    </recommendedName>
</protein>
<evidence type="ECO:0000313" key="2">
    <source>
        <dbReference type="EMBL" id="QDT30473.1"/>
    </source>
</evidence>
<feature type="region of interest" description="Disordered" evidence="1">
    <location>
        <begin position="340"/>
        <end position="360"/>
    </location>
</feature>
<organism evidence="2 3">
    <name type="scientific">Gimesia panareensis</name>
    <dbReference type="NCBI Taxonomy" id="2527978"/>
    <lineage>
        <taxon>Bacteria</taxon>
        <taxon>Pseudomonadati</taxon>
        <taxon>Planctomycetota</taxon>
        <taxon>Planctomycetia</taxon>
        <taxon>Planctomycetales</taxon>
        <taxon>Planctomycetaceae</taxon>
        <taxon>Gimesia</taxon>
    </lineage>
</organism>
<dbReference type="Proteomes" id="UP000315647">
    <property type="component" value="Chromosome"/>
</dbReference>
<sequence length="413" mass="46260">MSARAIINTPREDREGDVIVPRGVQLENYRKNPVVLWEHGLGEITRPIAKCQNPNGELALEVTDNEISAISFFTDKCLESLQIFHLIAEGMVRATSVRALPIKSSIRKTSTAGTGIILEEWELIEWSWGALGVNPDAIARTLDRGTIEGRKITEPLLKSLKAVLPADQNTFPGWSRTNPTMNAAQVSTSSVSEKSSDQPDSHNVAPCQIKTTPREKQLIPDKPDPAGLSVSYAARNKKKKLLPLGAQLLSYLSGSISELIERLYSSEEILENEQIHKYLKSFLQVLQDQQHHLHDLYAEIYRHLPSLNESLQTAETSNLFQCPDQTEIFSWLKQQESQQPLTAGQSQAQEPVSKTQATSSDHRQVILELLKEFKHQNDGSAQVSTQKLERHVEELSQSLKVLQRKICDLLPVQ</sequence>
<gene>
    <name evidence="2" type="ORF">Enr10x_58390</name>
</gene>